<comment type="caution">
    <text evidence="2">The sequence shown here is derived from an EMBL/GenBank/DDBJ whole genome shotgun (WGS) entry which is preliminary data.</text>
</comment>
<dbReference type="RefSeq" id="WP_379955357.1">
    <property type="nucleotide sequence ID" value="NZ_JAUYVI010000003.1"/>
</dbReference>
<feature type="transmembrane region" description="Helical" evidence="1">
    <location>
        <begin position="108"/>
        <end position="127"/>
    </location>
</feature>
<gene>
    <name evidence="2" type="ORF">Q8A70_09560</name>
</gene>
<dbReference type="EMBL" id="JAUYVI010000003">
    <property type="protein sequence ID" value="MDQ7247913.1"/>
    <property type="molecule type" value="Genomic_DNA"/>
</dbReference>
<protein>
    <submittedName>
        <fullName evidence="2">Uncharacterized protein</fullName>
    </submittedName>
</protein>
<keyword evidence="1" id="KW-1133">Transmembrane helix</keyword>
<sequence>MKVLKWLVATCGVLLVGAISSGLWEVMLKPILAIVTPIAIHITTLGMTSLDNNIYKDIAQGTHSRADSLLLGLFLGLIVGVVGGIVITISKRKDPDAEAKNRRTRRQVLAGTMVLLFSVTLLTLISFRTVYVQQAAVYLAQLNRIVAPYIAPQEALAFQSRAALVETRASYVALEAELKAIAEKNGVAAPEFFVY</sequence>
<proteinExistence type="predicted"/>
<reference evidence="3" key="1">
    <citation type="submission" date="2023-08" db="EMBL/GenBank/DDBJ databases">
        <title>Rhodospirillaceae gen. nov., a novel taxon isolated from the Yangtze River Yuezi River estuary sludge.</title>
        <authorList>
            <person name="Ruan L."/>
        </authorList>
    </citation>
    <scope>NUCLEOTIDE SEQUENCE [LARGE SCALE GENOMIC DNA]</scope>
    <source>
        <strain evidence="3">R-7</strain>
    </source>
</reference>
<keyword evidence="1" id="KW-0812">Transmembrane</keyword>
<name>A0ABU0YMC9_9PROT</name>
<dbReference type="Proteomes" id="UP001230156">
    <property type="component" value="Unassembled WGS sequence"/>
</dbReference>
<evidence type="ECO:0000256" key="1">
    <source>
        <dbReference type="SAM" id="Phobius"/>
    </source>
</evidence>
<organism evidence="2 3">
    <name type="scientific">Dongia sedimenti</name>
    <dbReference type="NCBI Taxonomy" id="3064282"/>
    <lineage>
        <taxon>Bacteria</taxon>
        <taxon>Pseudomonadati</taxon>
        <taxon>Pseudomonadota</taxon>
        <taxon>Alphaproteobacteria</taxon>
        <taxon>Rhodospirillales</taxon>
        <taxon>Dongiaceae</taxon>
        <taxon>Dongia</taxon>
    </lineage>
</organism>
<feature type="transmembrane region" description="Helical" evidence="1">
    <location>
        <begin position="6"/>
        <end position="24"/>
    </location>
</feature>
<feature type="transmembrane region" description="Helical" evidence="1">
    <location>
        <begin position="31"/>
        <end position="49"/>
    </location>
</feature>
<feature type="transmembrane region" description="Helical" evidence="1">
    <location>
        <begin position="69"/>
        <end position="87"/>
    </location>
</feature>
<keyword evidence="1" id="KW-0472">Membrane</keyword>
<accession>A0ABU0YMC9</accession>
<evidence type="ECO:0000313" key="3">
    <source>
        <dbReference type="Proteomes" id="UP001230156"/>
    </source>
</evidence>
<evidence type="ECO:0000313" key="2">
    <source>
        <dbReference type="EMBL" id="MDQ7247913.1"/>
    </source>
</evidence>
<keyword evidence="3" id="KW-1185">Reference proteome</keyword>